<name>A0A640S7K4_9ACTN</name>
<dbReference type="SUPFAM" id="SSF55874">
    <property type="entry name" value="ATPase domain of HSP90 chaperone/DNA topoisomerase II/histidine kinase"/>
    <property type="match status" value="1"/>
</dbReference>
<keyword evidence="1" id="KW-0808">Transferase</keyword>
<dbReference type="PANTHER" id="PTHR35526:SF3">
    <property type="entry name" value="ANTI-SIGMA-F FACTOR RSBW"/>
    <property type="match status" value="1"/>
</dbReference>
<dbReference type="EMBL" id="BLIN01000003">
    <property type="protein sequence ID" value="GFE05605.1"/>
    <property type="molecule type" value="Genomic_DNA"/>
</dbReference>
<organism evidence="3 4">
    <name type="scientific">Streptomyces caniferus</name>
    <dbReference type="NCBI Taxonomy" id="285557"/>
    <lineage>
        <taxon>Bacteria</taxon>
        <taxon>Bacillati</taxon>
        <taxon>Actinomycetota</taxon>
        <taxon>Actinomycetes</taxon>
        <taxon>Kitasatosporales</taxon>
        <taxon>Streptomycetaceae</taxon>
        <taxon>Streptomyces</taxon>
    </lineage>
</organism>
<keyword evidence="1" id="KW-0723">Serine/threonine-protein kinase</keyword>
<dbReference type="CDD" id="cd16936">
    <property type="entry name" value="HATPase_RsbW-like"/>
    <property type="match status" value="1"/>
</dbReference>
<keyword evidence="1" id="KW-0418">Kinase</keyword>
<gene>
    <name evidence="3" type="ORF">Scani_18730</name>
</gene>
<protein>
    <submittedName>
        <fullName evidence="3">ATP-binding protein</fullName>
    </submittedName>
</protein>
<accession>A0A640S7K4</accession>
<evidence type="ECO:0000256" key="1">
    <source>
        <dbReference type="ARBA" id="ARBA00022527"/>
    </source>
</evidence>
<dbReference type="Proteomes" id="UP000435837">
    <property type="component" value="Unassembled WGS sequence"/>
</dbReference>
<dbReference type="InterPro" id="IPR050267">
    <property type="entry name" value="Anti-sigma-factor_SerPK"/>
</dbReference>
<evidence type="ECO:0000313" key="3">
    <source>
        <dbReference type="EMBL" id="GFE05605.1"/>
    </source>
</evidence>
<dbReference type="GO" id="GO:0005524">
    <property type="term" value="F:ATP binding"/>
    <property type="evidence" value="ECO:0007669"/>
    <property type="project" value="UniProtKB-KW"/>
</dbReference>
<feature type="domain" description="Histidine kinase/HSP90-like ATPase" evidence="2">
    <location>
        <begin position="52"/>
        <end position="160"/>
    </location>
</feature>
<keyword evidence="3" id="KW-0067">ATP-binding</keyword>
<dbReference type="PANTHER" id="PTHR35526">
    <property type="entry name" value="ANTI-SIGMA-F FACTOR RSBW-RELATED"/>
    <property type="match status" value="1"/>
</dbReference>
<dbReference type="GO" id="GO:0004674">
    <property type="term" value="F:protein serine/threonine kinase activity"/>
    <property type="evidence" value="ECO:0007669"/>
    <property type="project" value="UniProtKB-KW"/>
</dbReference>
<dbReference type="Pfam" id="PF13581">
    <property type="entry name" value="HATPase_c_2"/>
    <property type="match status" value="1"/>
</dbReference>
<dbReference type="AlphaFoldDB" id="A0A640S7K4"/>
<evidence type="ECO:0000313" key="4">
    <source>
        <dbReference type="Proteomes" id="UP000435837"/>
    </source>
</evidence>
<dbReference type="Gene3D" id="3.30.565.10">
    <property type="entry name" value="Histidine kinase-like ATPase, C-terminal domain"/>
    <property type="match status" value="1"/>
</dbReference>
<reference evidence="3 4" key="1">
    <citation type="submission" date="2019-12" db="EMBL/GenBank/DDBJ databases">
        <title>Whole genome shotgun sequence of Streptomyces caniferus NBRC 15389.</title>
        <authorList>
            <person name="Ichikawa N."/>
            <person name="Kimura A."/>
            <person name="Kitahashi Y."/>
            <person name="Komaki H."/>
            <person name="Tamura T."/>
        </authorList>
    </citation>
    <scope>NUCLEOTIDE SEQUENCE [LARGE SCALE GENOMIC DNA]</scope>
    <source>
        <strain evidence="3 4">NBRC 15389</strain>
    </source>
</reference>
<proteinExistence type="predicted"/>
<dbReference type="InterPro" id="IPR036890">
    <property type="entry name" value="HATPase_C_sf"/>
</dbReference>
<evidence type="ECO:0000259" key="2">
    <source>
        <dbReference type="Pfam" id="PF13581"/>
    </source>
</evidence>
<comment type="caution">
    <text evidence="3">The sequence shown here is derived from an EMBL/GenBank/DDBJ whole genome shotgun (WGS) entry which is preliminary data.</text>
</comment>
<sequence>MRATAHVASSCAEQRWRCMNQAAPNTKEHRPWAAPTISAYAAFDAGTESIAAARTFARDFLTQVQSHHGLPVSSRVLGTGQLVVSELVTNACKYAPGPCLVDLEIVGAMLVITVWDTDPHLPDARPADPERIGRHGLEIVLAVCDDFDVQREPVGKRIKVEIPLA</sequence>
<dbReference type="InterPro" id="IPR003594">
    <property type="entry name" value="HATPase_dom"/>
</dbReference>
<keyword evidence="3" id="KW-0547">Nucleotide-binding</keyword>